<sequence length="416" mass="46676">MPSSKKIAYCEKNWGFGFDPVTADYRVVVFVAYRDLTDESISKSFANYSLSVLIYSLSNDSWKYFADLSKRYYSRRNSSYTLVNTSFYWLGSESSDHVLTFTYDVIVVVDFVILVSALTMKKTEDQKEITRFCSDVVREPLSRKLFRYDRGGDQQIIVWKTGSRVGACSNVNGLQFGKQVHGFAVKIGLQTETMAGTALVDMYAKCGSCMSYHVFREMNGNCSLITWNSVIAGLLSTNDSDTALELFSELESEGLVPDSATWNTMISGLSRCGNCAKVFQLFTMTVSSGILPNLKLLTSVLVVCSISLSLQRGKEIHAQDIKADIGNDEFFVTSLIDLYMKCGQPIQARTIFDKLDIKPVKAPIWNAMISGYGRNGDDESAFEIFNLMQEMNVELNSTTFTTVLWVKLIKDYGYSK</sequence>
<dbReference type="Pfam" id="PF01535">
    <property type="entry name" value="PPR"/>
    <property type="match status" value="1"/>
</dbReference>
<evidence type="ECO:0000313" key="4">
    <source>
        <dbReference type="Proteomes" id="UP001443914"/>
    </source>
</evidence>
<accession>A0AAW1HJ31</accession>
<dbReference type="InterPro" id="IPR046960">
    <property type="entry name" value="PPR_At4g14850-like_plant"/>
</dbReference>
<dbReference type="NCBIfam" id="TIGR00756">
    <property type="entry name" value="PPR"/>
    <property type="match status" value="3"/>
</dbReference>
<evidence type="ECO:0008006" key="5">
    <source>
        <dbReference type="Google" id="ProtNLM"/>
    </source>
</evidence>
<gene>
    <name evidence="3" type="ORF">RND81_11G033100</name>
</gene>
<feature type="repeat" description="PPR" evidence="2">
    <location>
        <begin position="258"/>
        <end position="292"/>
    </location>
</feature>
<dbReference type="PANTHER" id="PTHR47926:SF424">
    <property type="entry name" value="PENTACOTRIPEPTIDE-REPEAT REGION OF PRORP DOMAIN-CONTAINING PROTEIN"/>
    <property type="match status" value="1"/>
</dbReference>
<dbReference type="PANTHER" id="PTHR47926">
    <property type="entry name" value="PENTATRICOPEPTIDE REPEAT-CONTAINING PROTEIN"/>
    <property type="match status" value="1"/>
</dbReference>
<dbReference type="Pfam" id="PF13041">
    <property type="entry name" value="PPR_2"/>
    <property type="match status" value="2"/>
</dbReference>
<dbReference type="Proteomes" id="UP001443914">
    <property type="component" value="Unassembled WGS sequence"/>
</dbReference>
<protein>
    <recommendedName>
        <fullName evidence="5">Pentatricopeptide repeat-containing protein</fullName>
    </recommendedName>
</protein>
<evidence type="ECO:0000256" key="1">
    <source>
        <dbReference type="ARBA" id="ARBA00022737"/>
    </source>
</evidence>
<dbReference type="InterPro" id="IPR002885">
    <property type="entry name" value="PPR_rpt"/>
</dbReference>
<comment type="caution">
    <text evidence="3">The sequence shown here is derived from an EMBL/GenBank/DDBJ whole genome shotgun (WGS) entry which is preliminary data.</text>
</comment>
<feature type="repeat" description="PPR" evidence="2">
    <location>
        <begin position="361"/>
        <end position="395"/>
    </location>
</feature>
<dbReference type="Gene3D" id="1.25.40.10">
    <property type="entry name" value="Tetratricopeptide repeat domain"/>
    <property type="match status" value="2"/>
</dbReference>
<dbReference type="EMBL" id="JBDFQZ010000011">
    <property type="protein sequence ID" value="KAK9675814.1"/>
    <property type="molecule type" value="Genomic_DNA"/>
</dbReference>
<name>A0AAW1HJ31_SAPOF</name>
<dbReference type="GO" id="GO:0009451">
    <property type="term" value="P:RNA modification"/>
    <property type="evidence" value="ECO:0007669"/>
    <property type="project" value="InterPro"/>
</dbReference>
<keyword evidence="1" id="KW-0677">Repeat</keyword>
<dbReference type="AlphaFoldDB" id="A0AAW1HJ31"/>
<feature type="repeat" description="PPR" evidence="2">
    <location>
        <begin position="223"/>
        <end position="257"/>
    </location>
</feature>
<dbReference type="InterPro" id="IPR011990">
    <property type="entry name" value="TPR-like_helical_dom_sf"/>
</dbReference>
<evidence type="ECO:0000313" key="3">
    <source>
        <dbReference type="EMBL" id="KAK9675814.1"/>
    </source>
</evidence>
<evidence type="ECO:0000256" key="2">
    <source>
        <dbReference type="PROSITE-ProRule" id="PRU00708"/>
    </source>
</evidence>
<dbReference type="PROSITE" id="PS51375">
    <property type="entry name" value="PPR"/>
    <property type="match status" value="3"/>
</dbReference>
<reference evidence="3" key="1">
    <citation type="submission" date="2024-03" db="EMBL/GenBank/DDBJ databases">
        <title>WGS assembly of Saponaria officinalis var. Norfolk2.</title>
        <authorList>
            <person name="Jenkins J."/>
            <person name="Shu S."/>
            <person name="Grimwood J."/>
            <person name="Barry K."/>
            <person name="Goodstein D."/>
            <person name="Schmutz J."/>
            <person name="Leebens-Mack J."/>
            <person name="Osbourn A."/>
        </authorList>
    </citation>
    <scope>NUCLEOTIDE SEQUENCE [LARGE SCALE GENOMIC DNA]</scope>
    <source>
        <strain evidence="3">JIC</strain>
    </source>
</reference>
<dbReference type="SUPFAM" id="SSF48452">
    <property type="entry name" value="TPR-like"/>
    <property type="match status" value="1"/>
</dbReference>
<keyword evidence="4" id="KW-1185">Reference proteome</keyword>
<organism evidence="3 4">
    <name type="scientific">Saponaria officinalis</name>
    <name type="common">Common soapwort</name>
    <name type="synonym">Lychnis saponaria</name>
    <dbReference type="NCBI Taxonomy" id="3572"/>
    <lineage>
        <taxon>Eukaryota</taxon>
        <taxon>Viridiplantae</taxon>
        <taxon>Streptophyta</taxon>
        <taxon>Embryophyta</taxon>
        <taxon>Tracheophyta</taxon>
        <taxon>Spermatophyta</taxon>
        <taxon>Magnoliopsida</taxon>
        <taxon>eudicotyledons</taxon>
        <taxon>Gunneridae</taxon>
        <taxon>Pentapetalae</taxon>
        <taxon>Caryophyllales</taxon>
        <taxon>Caryophyllaceae</taxon>
        <taxon>Caryophylleae</taxon>
        <taxon>Saponaria</taxon>
    </lineage>
</organism>
<dbReference type="GO" id="GO:0003723">
    <property type="term" value="F:RNA binding"/>
    <property type="evidence" value="ECO:0007669"/>
    <property type="project" value="InterPro"/>
</dbReference>
<proteinExistence type="predicted"/>